<protein>
    <submittedName>
        <fullName evidence="2">Uncharacterized protein</fullName>
    </submittedName>
</protein>
<organism evidence="2 3">
    <name type="scientific">Stylosanthes scabra</name>
    <dbReference type="NCBI Taxonomy" id="79078"/>
    <lineage>
        <taxon>Eukaryota</taxon>
        <taxon>Viridiplantae</taxon>
        <taxon>Streptophyta</taxon>
        <taxon>Embryophyta</taxon>
        <taxon>Tracheophyta</taxon>
        <taxon>Spermatophyta</taxon>
        <taxon>Magnoliopsida</taxon>
        <taxon>eudicotyledons</taxon>
        <taxon>Gunneridae</taxon>
        <taxon>Pentapetalae</taxon>
        <taxon>rosids</taxon>
        <taxon>fabids</taxon>
        <taxon>Fabales</taxon>
        <taxon>Fabaceae</taxon>
        <taxon>Papilionoideae</taxon>
        <taxon>50 kb inversion clade</taxon>
        <taxon>dalbergioids sensu lato</taxon>
        <taxon>Dalbergieae</taxon>
        <taxon>Pterocarpus clade</taxon>
        <taxon>Stylosanthes</taxon>
    </lineage>
</organism>
<evidence type="ECO:0000313" key="2">
    <source>
        <dbReference type="EMBL" id="MED6217577.1"/>
    </source>
</evidence>
<keyword evidence="3" id="KW-1185">Reference proteome</keyword>
<dbReference type="Proteomes" id="UP001341840">
    <property type="component" value="Unassembled WGS sequence"/>
</dbReference>
<gene>
    <name evidence="2" type="ORF">PIB30_018970</name>
</gene>
<dbReference type="EMBL" id="JASCZI010271918">
    <property type="protein sequence ID" value="MED6217577.1"/>
    <property type="molecule type" value="Genomic_DNA"/>
</dbReference>
<accession>A0ABU6Z4Q1</accession>
<name>A0ABU6Z4Q1_9FABA</name>
<sequence length="91" mass="10001">MHINPPREEVTAFKDRLVEDGPTLSDRFSQLDSDGGFNGADELTKGKAIVQPKKDIYDASKEPLDESVSTIQDKTPAKRVTSALPEVSQQD</sequence>
<evidence type="ECO:0000313" key="3">
    <source>
        <dbReference type="Proteomes" id="UP001341840"/>
    </source>
</evidence>
<feature type="region of interest" description="Disordered" evidence="1">
    <location>
        <begin position="59"/>
        <end position="91"/>
    </location>
</feature>
<feature type="region of interest" description="Disordered" evidence="1">
    <location>
        <begin position="21"/>
        <end position="44"/>
    </location>
</feature>
<evidence type="ECO:0000256" key="1">
    <source>
        <dbReference type="SAM" id="MobiDB-lite"/>
    </source>
</evidence>
<comment type="caution">
    <text evidence="2">The sequence shown here is derived from an EMBL/GenBank/DDBJ whole genome shotgun (WGS) entry which is preliminary data.</text>
</comment>
<proteinExistence type="predicted"/>
<reference evidence="2 3" key="1">
    <citation type="journal article" date="2023" name="Plants (Basel)">
        <title>Bridging the Gap: Combining Genomics and Transcriptomics Approaches to Understand Stylosanthes scabra, an Orphan Legume from the Brazilian Caatinga.</title>
        <authorList>
            <person name="Ferreira-Neto J.R.C."/>
            <person name="da Silva M.D."/>
            <person name="Binneck E."/>
            <person name="de Melo N.F."/>
            <person name="da Silva R.H."/>
            <person name="de Melo A.L.T.M."/>
            <person name="Pandolfi V."/>
            <person name="Bustamante F.O."/>
            <person name="Brasileiro-Vidal A.C."/>
            <person name="Benko-Iseppon A.M."/>
        </authorList>
    </citation>
    <scope>NUCLEOTIDE SEQUENCE [LARGE SCALE GENOMIC DNA]</scope>
    <source>
        <tissue evidence="2">Leaves</tissue>
    </source>
</reference>